<evidence type="ECO:0000256" key="2">
    <source>
        <dbReference type="ARBA" id="ARBA00023125"/>
    </source>
</evidence>
<feature type="domain" description="HTH araC/xylS-type" evidence="4">
    <location>
        <begin position="266"/>
        <end position="363"/>
    </location>
</feature>
<comment type="caution">
    <text evidence="5">The sequence shown here is derived from an EMBL/GenBank/DDBJ whole genome shotgun (WGS) entry which is preliminary data.</text>
</comment>
<dbReference type="Gene3D" id="1.10.10.60">
    <property type="entry name" value="Homeodomain-like"/>
    <property type="match status" value="1"/>
</dbReference>
<dbReference type="InterPro" id="IPR009057">
    <property type="entry name" value="Homeodomain-like_sf"/>
</dbReference>
<dbReference type="PANTHER" id="PTHR47893:SF1">
    <property type="entry name" value="REGULATORY PROTEIN PCHR"/>
    <property type="match status" value="1"/>
</dbReference>
<organism evidence="5 6">
    <name type="scientific">Flavihumibacter stibioxidans</name>
    <dbReference type="NCBI Taxonomy" id="1834163"/>
    <lineage>
        <taxon>Bacteria</taxon>
        <taxon>Pseudomonadati</taxon>
        <taxon>Bacteroidota</taxon>
        <taxon>Chitinophagia</taxon>
        <taxon>Chitinophagales</taxon>
        <taxon>Chitinophagaceae</taxon>
        <taxon>Flavihumibacter</taxon>
    </lineage>
</organism>
<reference evidence="5 6" key="1">
    <citation type="submission" date="2016-07" db="EMBL/GenBank/DDBJ databases">
        <title>Genome analysis of Flavihumibacter stibioxidans YS-17.</title>
        <authorList>
            <person name="Shi K."/>
            <person name="Han Y."/>
            <person name="Wang G."/>
        </authorList>
    </citation>
    <scope>NUCLEOTIDE SEQUENCE [LARGE SCALE GENOMIC DNA]</scope>
    <source>
        <strain evidence="5 6">YS-17</strain>
    </source>
</reference>
<proteinExistence type="predicted"/>
<sequence>MQAQNSHDPGIKCNAKRIHYYAKWIHFYMSGANQNKHPGSFAFRIMAIKELSYHDVASIAMDTQAGGVSNQQCHDLFGQYETAATNLPGLLVSDWKWSLTENIRVKSQGLTDEVFFSITEKGFIRSTVGGLADVEKQHLMNGGLLYWPEGCEHQLNRGTTVTGLTIKMPAGKLAELVMNEGRWGESIARKIENYEPFWVGGQQEQGPYIQEKIRQIRQAGNQGISRLLVESRVLDLLYYQLESIRQTMESPSPVKGISKDDIDKLYALKTYLDCHFLEELSLHQLVRISTLNEFKLKRGFKFLFGKTAFGFVQEKRMEYAADLLRNTDTTIPETAHIAGYQHTHHFSAAFKKHFGMTPKEWIR</sequence>
<dbReference type="InterPro" id="IPR018062">
    <property type="entry name" value="HTH_AraC-typ_CS"/>
</dbReference>
<dbReference type="InterPro" id="IPR053142">
    <property type="entry name" value="PchR_regulatory_protein"/>
</dbReference>
<dbReference type="EMBL" id="MBUA01000001">
    <property type="protein sequence ID" value="MBC6490363.1"/>
    <property type="molecule type" value="Genomic_DNA"/>
</dbReference>
<evidence type="ECO:0000313" key="5">
    <source>
        <dbReference type="EMBL" id="MBC6490363.1"/>
    </source>
</evidence>
<dbReference type="SUPFAM" id="SSF46689">
    <property type="entry name" value="Homeodomain-like"/>
    <property type="match status" value="1"/>
</dbReference>
<keyword evidence="2" id="KW-0238">DNA-binding</keyword>
<dbReference type="PROSITE" id="PS01124">
    <property type="entry name" value="HTH_ARAC_FAMILY_2"/>
    <property type="match status" value="1"/>
</dbReference>
<keyword evidence="1" id="KW-0805">Transcription regulation</keyword>
<dbReference type="Pfam" id="PF12833">
    <property type="entry name" value="HTH_18"/>
    <property type="match status" value="1"/>
</dbReference>
<dbReference type="Proteomes" id="UP000765802">
    <property type="component" value="Unassembled WGS sequence"/>
</dbReference>
<dbReference type="SMART" id="SM00342">
    <property type="entry name" value="HTH_ARAC"/>
    <property type="match status" value="1"/>
</dbReference>
<name>A0ABR7M5R0_9BACT</name>
<evidence type="ECO:0000256" key="1">
    <source>
        <dbReference type="ARBA" id="ARBA00023015"/>
    </source>
</evidence>
<gene>
    <name evidence="5" type="ORF">BC349_05270</name>
</gene>
<evidence type="ECO:0000313" key="6">
    <source>
        <dbReference type="Proteomes" id="UP000765802"/>
    </source>
</evidence>
<dbReference type="PANTHER" id="PTHR47893">
    <property type="entry name" value="REGULATORY PROTEIN PCHR"/>
    <property type="match status" value="1"/>
</dbReference>
<dbReference type="PROSITE" id="PS00041">
    <property type="entry name" value="HTH_ARAC_FAMILY_1"/>
    <property type="match status" value="1"/>
</dbReference>
<evidence type="ECO:0000259" key="4">
    <source>
        <dbReference type="PROSITE" id="PS01124"/>
    </source>
</evidence>
<evidence type="ECO:0000256" key="3">
    <source>
        <dbReference type="ARBA" id="ARBA00023163"/>
    </source>
</evidence>
<keyword evidence="3" id="KW-0804">Transcription</keyword>
<keyword evidence="6" id="KW-1185">Reference proteome</keyword>
<protein>
    <recommendedName>
        <fullName evidence="4">HTH araC/xylS-type domain-containing protein</fullName>
    </recommendedName>
</protein>
<accession>A0ABR7M5R0</accession>
<dbReference type="InterPro" id="IPR018060">
    <property type="entry name" value="HTH_AraC"/>
</dbReference>
<dbReference type="RefSeq" id="WP_187255671.1">
    <property type="nucleotide sequence ID" value="NZ_JBHULF010000006.1"/>
</dbReference>